<dbReference type="OrthoDB" id="2505812at2759"/>
<dbReference type="AlphaFoldDB" id="A0A2N5TJB6"/>
<keyword evidence="4" id="KW-1185">Reference proteome</keyword>
<dbReference type="EMBL" id="PGCJ01000605">
    <property type="protein sequence ID" value="PLW25590.1"/>
    <property type="molecule type" value="Genomic_DNA"/>
</dbReference>
<evidence type="ECO:0000313" key="3">
    <source>
        <dbReference type="EMBL" id="PLW25590.1"/>
    </source>
</evidence>
<reference evidence="3 4" key="1">
    <citation type="submission" date="2017-11" db="EMBL/GenBank/DDBJ databases">
        <title>De novo assembly and phasing of dikaryotic genomes from two isolates of Puccinia coronata f. sp. avenae, the causal agent of oat crown rust.</title>
        <authorList>
            <person name="Miller M.E."/>
            <person name="Zhang Y."/>
            <person name="Omidvar V."/>
            <person name="Sperschneider J."/>
            <person name="Schwessinger B."/>
            <person name="Raley C."/>
            <person name="Palmer J.M."/>
            <person name="Garnica D."/>
            <person name="Upadhyaya N."/>
            <person name="Rathjen J."/>
            <person name="Taylor J.M."/>
            <person name="Park R.F."/>
            <person name="Dodds P.N."/>
            <person name="Hirsch C.D."/>
            <person name="Kianian S.F."/>
            <person name="Figueroa M."/>
        </authorList>
    </citation>
    <scope>NUCLEOTIDE SEQUENCE [LARGE SCALE GENOMIC DNA]</scope>
    <source>
        <strain evidence="3">12NC29</strain>
    </source>
</reference>
<evidence type="ECO:0000256" key="1">
    <source>
        <dbReference type="SAM" id="MobiDB-lite"/>
    </source>
</evidence>
<comment type="caution">
    <text evidence="3">The sequence shown here is derived from an EMBL/GenBank/DDBJ whole genome shotgun (WGS) entry which is preliminary data.</text>
</comment>
<organism evidence="3 4">
    <name type="scientific">Puccinia coronata f. sp. avenae</name>
    <dbReference type="NCBI Taxonomy" id="200324"/>
    <lineage>
        <taxon>Eukaryota</taxon>
        <taxon>Fungi</taxon>
        <taxon>Dikarya</taxon>
        <taxon>Basidiomycota</taxon>
        <taxon>Pucciniomycotina</taxon>
        <taxon>Pucciniomycetes</taxon>
        <taxon>Pucciniales</taxon>
        <taxon>Pucciniaceae</taxon>
        <taxon>Puccinia</taxon>
    </lineage>
</organism>
<evidence type="ECO:0000256" key="2">
    <source>
        <dbReference type="SAM" id="Phobius"/>
    </source>
</evidence>
<protein>
    <submittedName>
        <fullName evidence="3">Uncharacterized protein</fullName>
    </submittedName>
</protein>
<keyword evidence="2" id="KW-0472">Membrane</keyword>
<accession>A0A2N5TJB6</accession>
<feature type="region of interest" description="Disordered" evidence="1">
    <location>
        <begin position="285"/>
        <end position="308"/>
    </location>
</feature>
<keyword evidence="2" id="KW-1133">Transmembrane helix</keyword>
<feature type="compositionally biased region" description="Acidic residues" evidence="1">
    <location>
        <begin position="290"/>
        <end position="299"/>
    </location>
</feature>
<feature type="transmembrane region" description="Helical" evidence="2">
    <location>
        <begin position="20"/>
        <end position="39"/>
    </location>
</feature>
<evidence type="ECO:0000313" key="4">
    <source>
        <dbReference type="Proteomes" id="UP000235388"/>
    </source>
</evidence>
<feature type="transmembrane region" description="Helical" evidence="2">
    <location>
        <begin position="51"/>
        <end position="71"/>
    </location>
</feature>
<name>A0A2N5TJB6_9BASI</name>
<dbReference type="Proteomes" id="UP000235388">
    <property type="component" value="Unassembled WGS sequence"/>
</dbReference>
<feature type="transmembrane region" description="Helical" evidence="2">
    <location>
        <begin position="92"/>
        <end position="109"/>
    </location>
</feature>
<sequence length="323" mass="36484">MEVRQKSDTVLTRFGHAYYLLRLLACFPALLYLLVLLPAHSAQQQINFLSSSRVALIIPLIAIPVLVLARLTQLKKSFNLLTLSLETLLDTWLVHFLAFNFGSLALLGGWSPTTTYLACLISFGLLCPKPAYLGPSKLRMMDPETFTTEILNRTYSSVTGFSASELLNLTTEKLATQLDNHQQDRQVYSTKKWIIWPLSEARKRSHVGFMDMEIILANLSLEFGSSLDEREFIILDLKNTTSLTYTLKIWSEDDSASSPVQPEVDALVLLEYQAGREINRLPARQLVNDESSDEEEDSEKDSLSNSTVVWSQQTITKAFKLKK</sequence>
<keyword evidence="2" id="KW-0812">Transmembrane</keyword>
<proteinExistence type="predicted"/>
<gene>
    <name evidence="3" type="ORF">PCANC_27740</name>
</gene>